<comment type="caution">
    <text evidence="1">The sequence shown here is derived from an EMBL/GenBank/DDBJ whole genome shotgun (WGS) entry which is preliminary data.</text>
</comment>
<sequence length="106" mass="11428">MTNEETARQVAQLLRIAADAINQAADKVAQIAEMENGQEVKANGNKQGPQLTLEDVRKVAADRSRQGFTDEVRSLIQKHGANNLSSVDAAQYSTLLKELEAIGHAG</sequence>
<gene>
    <name evidence="1" type="ORF">H8J70_00595</name>
</gene>
<proteinExistence type="predicted"/>
<dbReference type="RefSeq" id="WP_186501818.1">
    <property type="nucleotide sequence ID" value="NZ_JACOGK010000001.1"/>
</dbReference>
<protein>
    <submittedName>
        <fullName evidence="1">rRNA biogenesis protein rrp5</fullName>
    </submittedName>
</protein>
<organism evidence="1 2">
    <name type="scientific">Megasphaera hominis</name>
    <dbReference type="NCBI Taxonomy" id="159836"/>
    <lineage>
        <taxon>Bacteria</taxon>
        <taxon>Bacillati</taxon>
        <taxon>Bacillota</taxon>
        <taxon>Negativicutes</taxon>
        <taxon>Veillonellales</taxon>
        <taxon>Veillonellaceae</taxon>
        <taxon>Megasphaera</taxon>
    </lineage>
</organism>
<evidence type="ECO:0000313" key="1">
    <source>
        <dbReference type="EMBL" id="MBC3535766.1"/>
    </source>
</evidence>
<name>A0ABR6VF35_9FIRM</name>
<dbReference type="Proteomes" id="UP000606870">
    <property type="component" value="Unassembled WGS sequence"/>
</dbReference>
<accession>A0ABR6VF35</accession>
<evidence type="ECO:0000313" key="2">
    <source>
        <dbReference type="Proteomes" id="UP000606870"/>
    </source>
</evidence>
<reference evidence="1 2" key="1">
    <citation type="submission" date="2020-08" db="EMBL/GenBank/DDBJ databases">
        <authorList>
            <person name="Liu C."/>
            <person name="Sun Q."/>
        </authorList>
    </citation>
    <scope>NUCLEOTIDE SEQUENCE [LARGE SCALE GENOMIC DNA]</scope>
    <source>
        <strain evidence="1 2">NSJ-59</strain>
    </source>
</reference>
<keyword evidence="2" id="KW-1185">Reference proteome</keyword>
<dbReference type="EMBL" id="JACOGK010000001">
    <property type="protein sequence ID" value="MBC3535766.1"/>
    <property type="molecule type" value="Genomic_DNA"/>
</dbReference>